<dbReference type="EMBL" id="MCFA01000200">
    <property type="protein sequence ID" value="ORX99283.1"/>
    <property type="molecule type" value="Genomic_DNA"/>
</dbReference>
<dbReference type="Pfam" id="PF00144">
    <property type="entry name" value="Beta-lactamase"/>
    <property type="match status" value="1"/>
</dbReference>
<protein>
    <submittedName>
        <fullName evidence="4">Beta-lactamase/transpeptidase-like protein</fullName>
    </submittedName>
</protein>
<keyword evidence="5" id="KW-1185">Reference proteome</keyword>
<dbReference type="InterPro" id="IPR051478">
    <property type="entry name" value="Beta-lactamase-like_AB/R"/>
</dbReference>
<evidence type="ECO:0000313" key="5">
    <source>
        <dbReference type="Proteomes" id="UP000193144"/>
    </source>
</evidence>
<gene>
    <name evidence="4" type="ORF">BCR34DRAFT_495457</name>
</gene>
<keyword evidence="1" id="KW-0732">Signal</keyword>
<dbReference type="SUPFAM" id="SSF56601">
    <property type="entry name" value="beta-lactamase/transpeptidase-like"/>
    <property type="match status" value="1"/>
</dbReference>
<dbReference type="Pfam" id="PF26335">
    <property type="entry name" value="ARB_00930_C"/>
    <property type="match status" value="1"/>
</dbReference>
<dbReference type="Gene3D" id="3.40.710.10">
    <property type="entry name" value="DD-peptidase/beta-lactamase superfamily"/>
    <property type="match status" value="1"/>
</dbReference>
<evidence type="ECO:0000259" key="2">
    <source>
        <dbReference type="Pfam" id="PF00144"/>
    </source>
</evidence>
<dbReference type="InterPro" id="IPR012338">
    <property type="entry name" value="Beta-lactam/transpept-like"/>
</dbReference>
<comment type="caution">
    <text evidence="4">The sequence shown here is derived from an EMBL/GenBank/DDBJ whole genome shotgun (WGS) entry which is preliminary data.</text>
</comment>
<name>A0A1Y1YN74_9PLEO</name>
<dbReference type="Proteomes" id="UP000193144">
    <property type="component" value="Unassembled WGS sequence"/>
</dbReference>
<accession>A0A1Y1YN74</accession>
<dbReference type="InterPro" id="IPR058664">
    <property type="entry name" value="ARB_00930-like_C"/>
</dbReference>
<feature type="chain" id="PRO_5011003741" evidence="1">
    <location>
        <begin position="26"/>
        <end position="573"/>
    </location>
</feature>
<organism evidence="4 5">
    <name type="scientific">Clohesyomyces aquaticus</name>
    <dbReference type="NCBI Taxonomy" id="1231657"/>
    <lineage>
        <taxon>Eukaryota</taxon>
        <taxon>Fungi</taxon>
        <taxon>Dikarya</taxon>
        <taxon>Ascomycota</taxon>
        <taxon>Pezizomycotina</taxon>
        <taxon>Dothideomycetes</taxon>
        <taxon>Pleosporomycetidae</taxon>
        <taxon>Pleosporales</taxon>
        <taxon>Lindgomycetaceae</taxon>
        <taxon>Clohesyomyces</taxon>
    </lineage>
</organism>
<feature type="domain" description="Beta-lactamase-related" evidence="2">
    <location>
        <begin position="103"/>
        <end position="420"/>
    </location>
</feature>
<dbReference type="PANTHER" id="PTHR22935:SF97">
    <property type="entry name" value="BETA-LACTAMASE-RELATED DOMAIN-CONTAINING PROTEIN"/>
    <property type="match status" value="1"/>
</dbReference>
<evidence type="ECO:0000313" key="4">
    <source>
        <dbReference type="EMBL" id="ORX99283.1"/>
    </source>
</evidence>
<sequence length="573" mass="60798">MKYSALTSFTPISFLLSSAFAQTNANCPLLGPVFSPASSPSLSKAVQNASSNFAGVLKEAFSSGLLDNQTTSFSISVFSASDNSTLYTHHFSAPALNGSLPGGQLDENTIYRLGSLSKVLTVYGILAKNGDIDFSEPITKYVPELAAVQFDDAIDTVHWSEITVGALASQLAGISRDYALNDLANVAPKGLGLPPIANSSIPPCGIVNQNKGLSPCGRSDLLAGLTSEKPQTASFNTPIYSNAGFVLLGYVLENITNSTYAEAMQELVFGPLNLTRTSVSTPQDDNIITPFGPQSNFALQIGDAAPAGGLYASLTDINTIGRSILNSEILSKTLTQRWMKPHGLISNPTAAVGAPWEIERVSTPVSQGSNTTRLVDLYTKAGDLGLYSTMLALDVDHSIGFSILTAGKNTNPVRYMLASLLAETFLPALEEAAREEAEAKYSGTYAFSSKDFNATLKLSTDDRPGLGLEIDANGADFRQLLAGVRGPAYANASLRLYPTGLKAGKRMKMNAGFDPEAKESSKPFLSSCISWFLVNSPQYGGVGLDEFEVAFGEDGRVHNVTSLGFRLPLTRVS</sequence>
<dbReference type="OrthoDB" id="10250282at2759"/>
<evidence type="ECO:0000256" key="1">
    <source>
        <dbReference type="SAM" id="SignalP"/>
    </source>
</evidence>
<dbReference type="AlphaFoldDB" id="A0A1Y1YN74"/>
<proteinExistence type="predicted"/>
<feature type="signal peptide" evidence="1">
    <location>
        <begin position="1"/>
        <end position="25"/>
    </location>
</feature>
<reference evidence="4 5" key="1">
    <citation type="submission" date="2016-07" db="EMBL/GenBank/DDBJ databases">
        <title>Pervasive Adenine N6-methylation of Active Genes in Fungi.</title>
        <authorList>
            <consortium name="DOE Joint Genome Institute"/>
            <person name="Mondo S.J."/>
            <person name="Dannebaum R.O."/>
            <person name="Kuo R.C."/>
            <person name="Labutti K."/>
            <person name="Haridas S."/>
            <person name="Kuo A."/>
            <person name="Salamov A."/>
            <person name="Ahrendt S.R."/>
            <person name="Lipzen A."/>
            <person name="Sullivan W."/>
            <person name="Andreopoulos W.B."/>
            <person name="Clum A."/>
            <person name="Lindquist E."/>
            <person name="Daum C."/>
            <person name="Ramamoorthy G.K."/>
            <person name="Gryganskyi A."/>
            <person name="Culley D."/>
            <person name="Magnuson J.K."/>
            <person name="James T.Y."/>
            <person name="O'Malley M.A."/>
            <person name="Stajich J.E."/>
            <person name="Spatafora J.W."/>
            <person name="Visel A."/>
            <person name="Grigoriev I.V."/>
        </authorList>
    </citation>
    <scope>NUCLEOTIDE SEQUENCE [LARGE SCALE GENOMIC DNA]</scope>
    <source>
        <strain evidence="4 5">CBS 115471</strain>
    </source>
</reference>
<dbReference type="PANTHER" id="PTHR22935">
    <property type="entry name" value="PENICILLIN-BINDING PROTEIN"/>
    <property type="match status" value="1"/>
</dbReference>
<feature type="domain" description="Beta-lactamase-like ARB-00930-like C-terminal" evidence="3">
    <location>
        <begin position="433"/>
        <end position="572"/>
    </location>
</feature>
<evidence type="ECO:0000259" key="3">
    <source>
        <dbReference type="Pfam" id="PF26335"/>
    </source>
</evidence>
<dbReference type="STRING" id="1231657.A0A1Y1YN74"/>
<dbReference type="InterPro" id="IPR001466">
    <property type="entry name" value="Beta-lactam-related"/>
</dbReference>